<organism evidence="1 2">
    <name type="scientific">Anthostomella pinea</name>
    <dbReference type="NCBI Taxonomy" id="933095"/>
    <lineage>
        <taxon>Eukaryota</taxon>
        <taxon>Fungi</taxon>
        <taxon>Dikarya</taxon>
        <taxon>Ascomycota</taxon>
        <taxon>Pezizomycotina</taxon>
        <taxon>Sordariomycetes</taxon>
        <taxon>Xylariomycetidae</taxon>
        <taxon>Xylariales</taxon>
        <taxon>Xylariaceae</taxon>
        <taxon>Anthostomella</taxon>
    </lineage>
</organism>
<proteinExistence type="predicted"/>
<evidence type="ECO:0000313" key="2">
    <source>
        <dbReference type="Proteomes" id="UP001295740"/>
    </source>
</evidence>
<name>A0AAI8VL68_9PEZI</name>
<gene>
    <name evidence="1" type="ORF">KHLLAP_LOCUS6929</name>
</gene>
<dbReference type="Proteomes" id="UP001295740">
    <property type="component" value="Unassembled WGS sequence"/>
</dbReference>
<reference evidence="1" key="1">
    <citation type="submission" date="2023-10" db="EMBL/GenBank/DDBJ databases">
        <authorList>
            <person name="Hackl T."/>
        </authorList>
    </citation>
    <scope>NUCLEOTIDE SEQUENCE</scope>
</reference>
<keyword evidence="2" id="KW-1185">Reference proteome</keyword>
<dbReference type="EMBL" id="CAUWAG010000008">
    <property type="protein sequence ID" value="CAJ2506461.1"/>
    <property type="molecule type" value="Genomic_DNA"/>
</dbReference>
<sequence>MSTTVKPAFTLTVPQVTNDFNGIPPLLTVFTPLSYCSTQYYYDAHVSGTVWVDKAHDPGISSCRPFQNVLYIYKPGVCPSGQEFKLVNAIVEETTATSSQTIYEGFCCSSDFRIYSDIRAAGSPSCIADLTAPVTATIAGTDEDSTTVLIRSPSQR</sequence>
<protein>
    <submittedName>
        <fullName evidence="1">Uu.00g005910.m01.CDS01</fullName>
    </submittedName>
</protein>
<dbReference type="AlphaFoldDB" id="A0AAI8VL68"/>
<evidence type="ECO:0000313" key="1">
    <source>
        <dbReference type="EMBL" id="CAJ2506461.1"/>
    </source>
</evidence>
<comment type="caution">
    <text evidence="1">The sequence shown here is derived from an EMBL/GenBank/DDBJ whole genome shotgun (WGS) entry which is preliminary data.</text>
</comment>
<accession>A0AAI8VL68</accession>